<evidence type="ECO:0000313" key="2">
    <source>
        <dbReference type="EMBL" id="MBM0104814.1"/>
    </source>
</evidence>
<dbReference type="Pfam" id="PF13406">
    <property type="entry name" value="SLT_2"/>
    <property type="match status" value="1"/>
</dbReference>
<dbReference type="Gene3D" id="1.10.8.350">
    <property type="entry name" value="Bacterial muramidase"/>
    <property type="match status" value="1"/>
</dbReference>
<organism evidence="2 3">
    <name type="scientific">Steroidobacter gossypii</name>
    <dbReference type="NCBI Taxonomy" id="2805490"/>
    <lineage>
        <taxon>Bacteria</taxon>
        <taxon>Pseudomonadati</taxon>
        <taxon>Pseudomonadota</taxon>
        <taxon>Gammaproteobacteria</taxon>
        <taxon>Steroidobacterales</taxon>
        <taxon>Steroidobacteraceae</taxon>
        <taxon>Steroidobacter</taxon>
    </lineage>
</organism>
<keyword evidence="3" id="KW-1185">Reference proteome</keyword>
<dbReference type="NCBIfam" id="TIGR02282">
    <property type="entry name" value="MltB"/>
    <property type="match status" value="1"/>
</dbReference>
<dbReference type="PANTHER" id="PTHR30163">
    <property type="entry name" value="MEMBRANE-BOUND LYTIC MUREIN TRANSGLYCOSYLASE B"/>
    <property type="match status" value="1"/>
</dbReference>
<proteinExistence type="predicted"/>
<dbReference type="Gene3D" id="1.10.530.10">
    <property type="match status" value="1"/>
</dbReference>
<evidence type="ECO:0000313" key="3">
    <source>
        <dbReference type="Proteomes" id="UP000661077"/>
    </source>
</evidence>
<dbReference type="CDD" id="cd13399">
    <property type="entry name" value="Slt35-like"/>
    <property type="match status" value="1"/>
</dbReference>
<name>A0ABS1WV19_9GAMM</name>
<feature type="domain" description="Transglycosylase SLT" evidence="1">
    <location>
        <begin position="40"/>
        <end position="336"/>
    </location>
</feature>
<dbReference type="Proteomes" id="UP000661077">
    <property type="component" value="Unassembled WGS sequence"/>
</dbReference>
<dbReference type="InterPro" id="IPR011757">
    <property type="entry name" value="Lytic_transglycosylase_MltB"/>
</dbReference>
<dbReference type="InterPro" id="IPR043426">
    <property type="entry name" value="MltB-like"/>
</dbReference>
<dbReference type="RefSeq" id="WP_203166881.1">
    <property type="nucleotide sequence ID" value="NZ_JAEVLS010000002.1"/>
</dbReference>
<sequence>MQINFLRNAATWLSAGATFVGLVLSAPSAMAGSSEYLSRPEVRSFIETMQTEHALDVAELERILGSARHQPTVVRLIGPERPKTAPPPVRSYPRYRAKFLTQVRIAAGTQYWDLHEEYLRRAEAQFGVPAEVILGILGVETAFGQNTGSFRVVDSLATIAFDGPRRQEYFRDELKELLLLARDMNIDPLAIKGSYAGAMGLPQFMPSSYRRYAVDFDDDQSIDLIGSPADAIGSVASYLKAYGWNEGEAATVAVKLPAGAEAELVTGLERAHDAAELRERGVKFAAAKLPEGLCSVVELPTPGKPSKYIAGFGNFEAVTRYNRSTFYATAVLELAEAIRAARTQQMTVRADTESPTG</sequence>
<dbReference type="InterPro" id="IPR031304">
    <property type="entry name" value="SLT_2"/>
</dbReference>
<gene>
    <name evidence="2" type="primary">mltB</name>
    <name evidence="2" type="ORF">JM946_08645</name>
</gene>
<reference evidence="2 3" key="1">
    <citation type="journal article" date="2021" name="Int. J. Syst. Evol. Microbiol.">
        <title>Steroidobacter gossypii sp. nov., isolated from soil of cotton cropping field.</title>
        <authorList>
            <person name="Huang R."/>
            <person name="Yang S."/>
            <person name="Zhen C."/>
            <person name="Liu W."/>
        </authorList>
    </citation>
    <scope>NUCLEOTIDE SEQUENCE [LARGE SCALE GENOMIC DNA]</scope>
    <source>
        <strain evidence="2 3">S1-65</strain>
    </source>
</reference>
<accession>A0ABS1WV19</accession>
<protein>
    <submittedName>
        <fullName evidence="2">Lytic murein transglycosylase B</fullName>
    </submittedName>
</protein>
<evidence type="ECO:0000259" key="1">
    <source>
        <dbReference type="Pfam" id="PF13406"/>
    </source>
</evidence>
<dbReference type="SUPFAM" id="SSF53955">
    <property type="entry name" value="Lysozyme-like"/>
    <property type="match status" value="1"/>
</dbReference>
<dbReference type="EMBL" id="JAEVLS010000002">
    <property type="protein sequence ID" value="MBM0104814.1"/>
    <property type="molecule type" value="Genomic_DNA"/>
</dbReference>
<dbReference type="InterPro" id="IPR023346">
    <property type="entry name" value="Lysozyme-like_dom_sf"/>
</dbReference>
<comment type="caution">
    <text evidence="2">The sequence shown here is derived from an EMBL/GenBank/DDBJ whole genome shotgun (WGS) entry which is preliminary data.</text>
</comment>
<dbReference type="PANTHER" id="PTHR30163:SF9">
    <property type="entry name" value="MEMBRANE-BOUND LYTIC MUREIN TRANSGLYCOSYLASE B"/>
    <property type="match status" value="1"/>
</dbReference>